<dbReference type="InterPro" id="IPR020841">
    <property type="entry name" value="PKS_Beta-ketoAc_synthase_dom"/>
</dbReference>
<dbReference type="Gene3D" id="3.30.70.3290">
    <property type="match status" value="1"/>
</dbReference>
<dbReference type="InterPro" id="IPR020843">
    <property type="entry name" value="ER"/>
</dbReference>
<dbReference type="SMART" id="SM00829">
    <property type="entry name" value="PKS_ER"/>
    <property type="match status" value="1"/>
</dbReference>
<dbReference type="Pfam" id="PF23114">
    <property type="entry name" value="NAD-bd_HRPKS_sdrA"/>
    <property type="match status" value="1"/>
</dbReference>
<dbReference type="GO" id="GO:0006633">
    <property type="term" value="P:fatty acid biosynthetic process"/>
    <property type="evidence" value="ECO:0007669"/>
    <property type="project" value="InterPro"/>
</dbReference>
<dbReference type="SUPFAM" id="SSF50129">
    <property type="entry name" value="GroES-like"/>
    <property type="match status" value="1"/>
</dbReference>
<evidence type="ECO:0000256" key="1">
    <source>
        <dbReference type="ARBA" id="ARBA00022450"/>
    </source>
</evidence>
<dbReference type="Gene3D" id="3.40.50.150">
    <property type="entry name" value="Vaccinia Virus protein VP39"/>
    <property type="match status" value="1"/>
</dbReference>
<dbReference type="Pfam" id="PF16197">
    <property type="entry name" value="KAsynt_C_assoc"/>
    <property type="match status" value="1"/>
</dbReference>
<dbReference type="InterPro" id="IPR016039">
    <property type="entry name" value="Thiolase-like"/>
</dbReference>
<dbReference type="InterPro" id="IPR016035">
    <property type="entry name" value="Acyl_Trfase/lysoPLipase"/>
</dbReference>
<dbReference type="InterPro" id="IPR032821">
    <property type="entry name" value="PKS_assoc"/>
</dbReference>
<organism evidence="9 10">
    <name type="scientific">Penicillium angulare</name>
    <dbReference type="NCBI Taxonomy" id="116970"/>
    <lineage>
        <taxon>Eukaryota</taxon>
        <taxon>Fungi</taxon>
        <taxon>Dikarya</taxon>
        <taxon>Ascomycota</taxon>
        <taxon>Pezizomycotina</taxon>
        <taxon>Eurotiomycetes</taxon>
        <taxon>Eurotiomycetidae</taxon>
        <taxon>Eurotiales</taxon>
        <taxon>Aspergillaceae</taxon>
        <taxon>Penicillium</taxon>
    </lineage>
</organism>
<dbReference type="Pfam" id="PF08659">
    <property type="entry name" value="KR"/>
    <property type="match status" value="1"/>
</dbReference>
<proteinExistence type="predicted"/>
<feature type="active site" description="Proton acceptor; for dehydratase activity" evidence="6">
    <location>
        <position position="966"/>
    </location>
</feature>
<evidence type="ECO:0000313" key="9">
    <source>
        <dbReference type="EMBL" id="KAJ5107592.1"/>
    </source>
</evidence>
<dbReference type="SUPFAM" id="SSF51735">
    <property type="entry name" value="NAD(P)-binding Rossmann-fold domains"/>
    <property type="match status" value="2"/>
</dbReference>
<evidence type="ECO:0000313" key="10">
    <source>
        <dbReference type="Proteomes" id="UP001149165"/>
    </source>
</evidence>
<dbReference type="SUPFAM" id="SSF47336">
    <property type="entry name" value="ACP-like"/>
    <property type="match status" value="1"/>
</dbReference>
<dbReference type="GO" id="GO:0032259">
    <property type="term" value="P:methylation"/>
    <property type="evidence" value="ECO:0007669"/>
    <property type="project" value="UniProtKB-KW"/>
</dbReference>
<dbReference type="CDD" id="cd05195">
    <property type="entry name" value="enoyl_red"/>
    <property type="match status" value="1"/>
</dbReference>
<dbReference type="Pfam" id="PF08240">
    <property type="entry name" value="ADH_N"/>
    <property type="match status" value="1"/>
</dbReference>
<dbReference type="InterPro" id="IPR042104">
    <property type="entry name" value="PKS_dehydratase_sf"/>
</dbReference>
<dbReference type="Gene3D" id="3.90.180.10">
    <property type="entry name" value="Medium-chain alcohol dehydrogenases, catalytic domain"/>
    <property type="match status" value="1"/>
</dbReference>
<dbReference type="InterPro" id="IPR049900">
    <property type="entry name" value="PKS_mFAS_DH"/>
</dbReference>
<dbReference type="Gene3D" id="3.40.47.10">
    <property type="match status" value="1"/>
</dbReference>
<keyword evidence="5" id="KW-0511">Multifunctional enzyme</keyword>
<dbReference type="InterPro" id="IPR020807">
    <property type="entry name" value="PKS_DH"/>
</dbReference>
<dbReference type="PANTHER" id="PTHR43775:SF49">
    <property type="entry name" value="SYNTHASE, PUTATIVE (JCVI)-RELATED"/>
    <property type="match status" value="1"/>
</dbReference>
<accession>A0A9W9FW92</accession>
<dbReference type="PROSITE" id="PS52019">
    <property type="entry name" value="PKS_MFAS_DH"/>
    <property type="match status" value="1"/>
</dbReference>
<dbReference type="SUPFAM" id="SSF53901">
    <property type="entry name" value="Thiolase-like"/>
    <property type="match status" value="1"/>
</dbReference>
<dbReference type="PANTHER" id="PTHR43775">
    <property type="entry name" value="FATTY ACID SYNTHASE"/>
    <property type="match status" value="1"/>
</dbReference>
<dbReference type="EMBL" id="JAPQKH010000003">
    <property type="protein sequence ID" value="KAJ5107592.1"/>
    <property type="molecule type" value="Genomic_DNA"/>
</dbReference>
<dbReference type="CDD" id="cd00833">
    <property type="entry name" value="PKS"/>
    <property type="match status" value="1"/>
</dbReference>
<dbReference type="Pfam" id="PF21089">
    <property type="entry name" value="PKS_DH_N"/>
    <property type="match status" value="1"/>
</dbReference>
<dbReference type="GO" id="GO:0016491">
    <property type="term" value="F:oxidoreductase activity"/>
    <property type="evidence" value="ECO:0007669"/>
    <property type="project" value="InterPro"/>
</dbReference>
<gene>
    <name evidence="9" type="ORF">N7456_004267</name>
</gene>
<dbReference type="Pfam" id="PF13602">
    <property type="entry name" value="ADH_zinc_N_2"/>
    <property type="match status" value="1"/>
</dbReference>
<dbReference type="PROSITE" id="PS52004">
    <property type="entry name" value="KS3_2"/>
    <property type="match status" value="1"/>
</dbReference>
<dbReference type="SUPFAM" id="SSF52151">
    <property type="entry name" value="FabD/lysophospholipase-like"/>
    <property type="match status" value="1"/>
</dbReference>
<dbReference type="Pfam" id="PF14765">
    <property type="entry name" value="PS-DH"/>
    <property type="match status" value="1"/>
</dbReference>
<name>A0A9W9FW92_9EURO</name>
<dbReference type="SMART" id="SM00827">
    <property type="entry name" value="PKS_AT"/>
    <property type="match status" value="1"/>
</dbReference>
<evidence type="ECO:0000256" key="4">
    <source>
        <dbReference type="ARBA" id="ARBA00022679"/>
    </source>
</evidence>
<dbReference type="Proteomes" id="UP001149165">
    <property type="component" value="Unassembled WGS sequence"/>
</dbReference>
<evidence type="ECO:0000256" key="3">
    <source>
        <dbReference type="ARBA" id="ARBA00022603"/>
    </source>
</evidence>
<dbReference type="InterPro" id="IPR013154">
    <property type="entry name" value="ADH-like_N"/>
</dbReference>
<feature type="region of interest" description="C-terminal hotdog fold" evidence="6">
    <location>
        <begin position="1075"/>
        <end position="1219"/>
    </location>
</feature>
<reference evidence="9" key="2">
    <citation type="journal article" date="2023" name="IMA Fungus">
        <title>Comparative genomic study of the Penicillium genus elucidates a diverse pangenome and 15 lateral gene transfer events.</title>
        <authorList>
            <person name="Petersen C."/>
            <person name="Sorensen T."/>
            <person name="Nielsen M.R."/>
            <person name="Sondergaard T.E."/>
            <person name="Sorensen J.L."/>
            <person name="Fitzpatrick D.A."/>
            <person name="Frisvad J.C."/>
            <person name="Nielsen K.L."/>
        </authorList>
    </citation>
    <scope>NUCLEOTIDE SEQUENCE</scope>
    <source>
        <strain evidence="9">IBT 30069</strain>
    </source>
</reference>
<dbReference type="GO" id="GO:1901336">
    <property type="term" value="P:lactone biosynthetic process"/>
    <property type="evidence" value="ECO:0007669"/>
    <property type="project" value="UniProtKB-ARBA"/>
</dbReference>
<evidence type="ECO:0000259" key="8">
    <source>
        <dbReference type="PROSITE" id="PS52019"/>
    </source>
</evidence>
<dbReference type="InterPro" id="IPR014030">
    <property type="entry name" value="Ketoacyl_synth_N"/>
</dbReference>
<keyword evidence="1" id="KW-0596">Phosphopantetheine</keyword>
<evidence type="ECO:0000256" key="5">
    <source>
        <dbReference type="ARBA" id="ARBA00023268"/>
    </source>
</evidence>
<evidence type="ECO:0000256" key="2">
    <source>
        <dbReference type="ARBA" id="ARBA00022553"/>
    </source>
</evidence>
<dbReference type="Pfam" id="PF02801">
    <property type="entry name" value="Ketoacyl-synt_C"/>
    <property type="match status" value="1"/>
</dbReference>
<dbReference type="InterPro" id="IPR014031">
    <property type="entry name" value="Ketoacyl_synth_C"/>
</dbReference>
<dbReference type="InterPro" id="IPR011032">
    <property type="entry name" value="GroES-like_sf"/>
</dbReference>
<dbReference type="GO" id="GO:0004315">
    <property type="term" value="F:3-oxoacyl-[acyl-carrier-protein] synthase activity"/>
    <property type="evidence" value="ECO:0007669"/>
    <property type="project" value="InterPro"/>
</dbReference>
<comment type="caution">
    <text evidence="9">The sequence shown here is derived from an EMBL/GenBank/DDBJ whole genome shotgun (WGS) entry which is preliminary data.</text>
</comment>
<dbReference type="Pfam" id="PF00698">
    <property type="entry name" value="Acyl_transf_1"/>
    <property type="match status" value="1"/>
</dbReference>
<dbReference type="InterPro" id="IPR049551">
    <property type="entry name" value="PKS_DH_C"/>
</dbReference>
<dbReference type="Pfam" id="PF00109">
    <property type="entry name" value="ketoacyl-synt"/>
    <property type="match status" value="1"/>
</dbReference>
<dbReference type="InterPro" id="IPR001227">
    <property type="entry name" value="Ac_transferase_dom_sf"/>
</dbReference>
<reference evidence="9" key="1">
    <citation type="submission" date="2022-11" db="EMBL/GenBank/DDBJ databases">
        <authorList>
            <person name="Petersen C."/>
        </authorList>
    </citation>
    <scope>NUCLEOTIDE SEQUENCE</scope>
    <source>
        <strain evidence="9">IBT 30069</strain>
    </source>
</reference>
<feature type="region of interest" description="N-terminal hotdog fold" evidence="6">
    <location>
        <begin position="934"/>
        <end position="1064"/>
    </location>
</feature>
<dbReference type="GO" id="GO:0044550">
    <property type="term" value="P:secondary metabolite biosynthetic process"/>
    <property type="evidence" value="ECO:0007669"/>
    <property type="project" value="UniProtKB-ARBA"/>
</dbReference>
<dbReference type="InterPro" id="IPR018201">
    <property type="entry name" value="Ketoacyl_synth_AS"/>
</dbReference>
<evidence type="ECO:0000256" key="6">
    <source>
        <dbReference type="PROSITE-ProRule" id="PRU01363"/>
    </source>
</evidence>
<sequence>MNSNITEAMHEDIAGYNTHATGQQGGSSPIAIVGLGMHLPGNVSTADEFWDLLMSKRDCSSEVPKSRYNVDSFYGPGIPQSLKTKRGYFLHDDCVGKGDKSFFSNMPGFPLSDLDPQQMALMEVVWECMENAGQSGWRGSDIGLYVGVFGEDWHEITAKETMAVSRAHAFANGQFALSNRVSYEFDLKGPSMTVLTACSSSLVALHEACQAVQSGACSSAIVAGTNLLMTPAMSVNMSENMVLSPDGYCKVFDAGANGYGRGEAVNAVYIKPLAQAIADGDHVRAIIQGTSVNYDGRSDKIFAPDIDSQERLIRQAYSRARIHDISQTGFVECHGTGTKVGDFVEAKAIARVFGKSGVHIGSVKSNVGHGEGASGLTGLIKAVLALEHRIIPPNMHFSHPNPKSKTQNFIISKTHLLTQAVPFDKNGLVVPTEPIPWPRDRLERVGVNCFGIGGSNAHAILDSAAALRSPINDISEPLRPHVIVLSAQSKAALDSRVEQIKEYAKSHTDSLKNIAYTLGARRDHLSHRAYLLCDKTSSVIQETHSSSPPPKIPTSPLFVFTGQGAQWPGMGKELLDTFPFFHHDIRIMDEALQSLDPKPLWSIEAELRGAAKFGHIDEAEYCQPLCAAIQIALVNLFANWGIHPSATIGHSSGEVVAAYAAGAISMRSAIIIAYLRGCSVKFAPSSGGMAVIGLGETVVSQFLLEGVTISCVNSASSVNISGERKKLLEVIHKIQEEMPDTFVRQLAINVAYHACLYSIFVPDMSLIGPTFEEAITPYIEYRESMLPMYSTVTGEVISDPCQLNAGYWRKNLESPVLFLQAVNTLISETKGTMGLFVEIGTHNTLSGPLRQIFSSHKSQNHYIPTIRKNQCQSMCLLGTVGELYCHSCPIDFAAVSGIGNVLVDLPVYPWDRSSINWQESRISKNWRFRKHSHHELLGSRMLEATDLEPAWRNLLNPRDVQWLNDHQVLQETIFPCAGYIAMINEAICQLNGVQLCTIRRLYMKTPLILPSNAGETVELVTSIKPIMLNDRIDSDWYEFTISSFDGSKWTKHTVGEARPGAEDLKTKSTEISQFPRSVPSEFWYERLANLGMEYGPQFRGLQDITADPVKFAANATIRETSEKNSRGDAVHPVSIDQCLQLFSVAASNGRSVRLTMLSLPMYIEEICIGRDGPRMKAEAHGTGSEGSRAQGDVIMVADGRMALSMRGVTFAQLDRVDFTDKSHIPLFSHGVWRPDIDLLPGHLQLSTPTENCEELMLFGHVSFLSMILTLRKISKKKAYSEPLERFMRSLQNQIDVMVKLGIEETGSGNVWTQKSIEDLELDLNLISQGLKRQQLGFILELSSAAIDNATSAFDLSLQEPSTLQLGDTRQRYEEWVTSLRILPEWISLLCHSKPSLSILEIGGGDGSFSSNLLRLLTSDKQYSHSQYTWSDVGDIKAAIQERLADYPSLHFQSLDITKDPIEQGFQPKSMDLVIASESCSSGPDPDKMEMAAKRKYISTEAWTELLQGAGFSGIEVDAHDGKAPYYFHRIMISRTPTEYSKHQRLIYLLVPNQTAYSLWIVEFEQNLIHNGHTIKRLTIGDTIPPNQYVISLLDMNHPFFHQISEDNWEWFQQLVKSSPQILWLTKSVELKCQDPNYSIVMGVSRTARQEQELHFGTIQVDGFEKSIIGGLTRICESFFKPMLEKALIDADYEFALRDGVIYVPRIQWTGRNDRQLGPKKSESSSIKLDVTSYGLIDSISWRENDSKSLKDYDVEIDIKCVGLNFRDVMISLGVMSNKEDLGMEAGGVVRCCGSRVENFKPGDRVMVFQPGLFRTKAVVPENSCTVIPDSLSLEDAASIPVVYATAYHCLIDVGRLEKGQSVLIHAACGGVGIASMQLSQMIGATIYATVGSESKAQYLVDQFNIPRDHIFSSRDASFEQGLMKATNGQGVDIVLNSLAGELLHASWRCVAEFGKMIEIGKRDFMEHGWLDLEGFGANKAFFGVDLIRIGQKPGLISREGKITPIQPCTVFSSTDIHEAFRYMQRGLHMGKLVVKMPETDSTDLIANSRDHVKLSSKLSYILVGGLGGVGRAISTWMVEKGARSLIFLSRSAGASEADQAFAHELQVQGCRAIMIKGDVSVLEEVQSAIQNAPNPIGGILQLSMIVRDQFIPDMSHKNWRDVLAVKVAGTWNLHHALTGYDSALQFFIVCGSITGVMGNAGQVNYSSANAFLSSFAQYRIENGLPASVVNLGGVDDVGFLATQDLTLRDRMRSGAVRLLHEQEVIDGFELAMIHSGTEKTIESPNGSLQPPNNFIVGMNSTKSLMDPSVRPLWGQDARFRAYAALDTKHEPAQNALDKASQLRQMLASIKDESTYLDDPQWFKNIVLETVKAIQEYSIFARDQTYTEIINMPIDSLMTVEIRNWSRRYLHLDLTLTGITKAATIEGLAKLIVSSSAKQQQSTPSNIGINKGQT</sequence>
<dbReference type="InterPro" id="IPR049552">
    <property type="entry name" value="PKS_DH_N"/>
</dbReference>
<evidence type="ECO:0000259" key="7">
    <source>
        <dbReference type="PROSITE" id="PS52004"/>
    </source>
</evidence>
<dbReference type="InterPro" id="IPR036291">
    <property type="entry name" value="NAD(P)-bd_dom_sf"/>
</dbReference>
<dbReference type="SMART" id="SM00826">
    <property type="entry name" value="PKS_DH"/>
    <property type="match status" value="1"/>
</dbReference>
<feature type="active site" description="Proton donor; for dehydratase activity" evidence="6">
    <location>
        <position position="1136"/>
    </location>
</feature>
<feature type="domain" description="Ketosynthase family 3 (KS3)" evidence="7">
    <location>
        <begin position="27"/>
        <end position="463"/>
    </location>
</feature>
<protein>
    <submittedName>
        <fullName evidence="9">Uncharacterized protein</fullName>
    </submittedName>
</protein>
<dbReference type="FunFam" id="3.40.50.720:FF:000209">
    <property type="entry name" value="Polyketide synthase Pks12"/>
    <property type="match status" value="1"/>
</dbReference>
<feature type="domain" description="PKS/mFAS DH" evidence="8">
    <location>
        <begin position="934"/>
        <end position="1219"/>
    </location>
</feature>
<dbReference type="SMART" id="SM00825">
    <property type="entry name" value="PKS_KS"/>
    <property type="match status" value="1"/>
</dbReference>
<dbReference type="SUPFAM" id="SSF53335">
    <property type="entry name" value="S-adenosyl-L-methionine-dependent methyltransferases"/>
    <property type="match status" value="1"/>
</dbReference>
<dbReference type="GO" id="GO:0004312">
    <property type="term" value="F:fatty acid synthase activity"/>
    <property type="evidence" value="ECO:0007669"/>
    <property type="project" value="TreeGrafter"/>
</dbReference>
<dbReference type="PROSITE" id="PS00606">
    <property type="entry name" value="KS3_1"/>
    <property type="match status" value="1"/>
</dbReference>
<dbReference type="GO" id="GO:0008168">
    <property type="term" value="F:methyltransferase activity"/>
    <property type="evidence" value="ECO:0007669"/>
    <property type="project" value="UniProtKB-KW"/>
</dbReference>
<dbReference type="Gene3D" id="3.40.366.10">
    <property type="entry name" value="Malonyl-Coenzyme A Acyl Carrier Protein, domain 2"/>
    <property type="match status" value="1"/>
</dbReference>
<dbReference type="OrthoDB" id="329835at2759"/>
<dbReference type="Gene3D" id="3.10.129.110">
    <property type="entry name" value="Polyketide synthase dehydratase"/>
    <property type="match status" value="1"/>
</dbReference>
<dbReference type="InterPro" id="IPR029063">
    <property type="entry name" value="SAM-dependent_MTases_sf"/>
</dbReference>
<dbReference type="InterPro" id="IPR057326">
    <property type="entry name" value="KR_dom"/>
</dbReference>
<dbReference type="InterPro" id="IPR013968">
    <property type="entry name" value="PKS_KR"/>
</dbReference>
<dbReference type="InterPro" id="IPR056501">
    <property type="entry name" value="NAD-bd_HRPKS_sdrA"/>
</dbReference>
<dbReference type="CDD" id="cd05274">
    <property type="entry name" value="KR_FAS_SDR_x"/>
    <property type="match status" value="1"/>
</dbReference>
<keyword evidence="10" id="KW-1185">Reference proteome</keyword>
<dbReference type="InterPro" id="IPR036736">
    <property type="entry name" value="ACP-like_sf"/>
</dbReference>
<dbReference type="SMART" id="SM00822">
    <property type="entry name" value="PKS_KR"/>
    <property type="match status" value="1"/>
</dbReference>
<keyword evidence="2" id="KW-0597">Phosphoprotein</keyword>
<dbReference type="Gene3D" id="3.40.50.720">
    <property type="entry name" value="NAD(P)-binding Rossmann-like Domain"/>
    <property type="match status" value="1"/>
</dbReference>
<dbReference type="InterPro" id="IPR014043">
    <property type="entry name" value="Acyl_transferase_dom"/>
</dbReference>
<keyword evidence="4" id="KW-0808">Transferase</keyword>
<keyword evidence="3" id="KW-0489">Methyltransferase</keyword>
<dbReference type="InterPro" id="IPR050091">
    <property type="entry name" value="PKS_NRPS_Biosynth_Enz"/>
</dbReference>